<dbReference type="Proteomes" id="UP001291930">
    <property type="component" value="Unassembled WGS sequence"/>
</dbReference>
<evidence type="ECO:0000313" key="1">
    <source>
        <dbReference type="EMBL" id="MDZ5610723.1"/>
    </source>
</evidence>
<protein>
    <submittedName>
        <fullName evidence="1">Uncharacterized protein</fullName>
    </submittedName>
</protein>
<proteinExistence type="predicted"/>
<gene>
    <name evidence="1" type="ORF">U2I54_27980</name>
</gene>
<comment type="caution">
    <text evidence="1">The sequence shown here is derived from an EMBL/GenBank/DDBJ whole genome shotgun (WGS) entry which is preliminary data.</text>
</comment>
<sequence>MKGTPVSAIEEEHRTIQEAHEGVKQGFARTFEQLAEHIERVK</sequence>
<reference evidence="2" key="1">
    <citation type="submission" date="2023-11" db="EMBL/GenBank/DDBJ databases">
        <title>Genome Sequence of Bacillus pseudomycoides stain BUPM19.</title>
        <authorList>
            <person name="Farhat A."/>
        </authorList>
    </citation>
    <scope>NUCLEOTIDE SEQUENCE [LARGE SCALE GENOMIC DNA]</scope>
    <source>
        <strain evidence="2">BUPM19</strain>
    </source>
</reference>
<organism evidence="1 2">
    <name type="scientific">Bacillus bingmayongensis</name>
    <dbReference type="NCBI Taxonomy" id="1150157"/>
    <lineage>
        <taxon>Bacteria</taxon>
        <taxon>Bacillati</taxon>
        <taxon>Bacillota</taxon>
        <taxon>Bacilli</taxon>
        <taxon>Bacillales</taxon>
        <taxon>Bacillaceae</taxon>
        <taxon>Bacillus</taxon>
    </lineage>
</organism>
<name>A0ABU5K4W5_9BACI</name>
<dbReference type="RefSeq" id="WP_374219886.1">
    <property type="nucleotide sequence ID" value="NZ_JAXOVW010000222.1"/>
</dbReference>
<keyword evidence="2" id="KW-1185">Reference proteome</keyword>
<evidence type="ECO:0000313" key="2">
    <source>
        <dbReference type="Proteomes" id="UP001291930"/>
    </source>
</evidence>
<accession>A0ABU5K4W5</accession>
<dbReference type="EMBL" id="JAXOVW010000222">
    <property type="protein sequence ID" value="MDZ5610723.1"/>
    <property type="molecule type" value="Genomic_DNA"/>
</dbReference>